<protein>
    <submittedName>
        <fullName evidence="2">Uncharacterized protein</fullName>
    </submittedName>
</protein>
<sequence>MDGRRLFPGTPEPRTKRRKEENAKDLIYPKTHRLFPKPTGPWVHSHDESTNKNKHKRSNPRKSHRRKTLPSIEIVPGVSRDDLPIAGEFSNQTTTNYDALPVVRALDWQTDNEGKPIPKGLKNVVSRKAAFVQTRGKEASEPCAFCKAQKGIWKTCVIGVAEAEEEFDGSCANCRFSRRAQCGYREWFCSSRSSTIADLRYL</sequence>
<dbReference type="RefSeq" id="XP_001211445.1">
    <property type="nucleotide sequence ID" value="XM_001211445.1"/>
</dbReference>
<name>Q0CVL7_ASPTN</name>
<dbReference type="GeneID" id="4316745"/>
<dbReference type="OrthoDB" id="4499406at2759"/>
<dbReference type="VEuPathDB" id="FungiDB:ATEG_02267"/>
<feature type="compositionally biased region" description="Basic residues" evidence="1">
    <location>
        <begin position="52"/>
        <end position="68"/>
    </location>
</feature>
<evidence type="ECO:0000313" key="2">
    <source>
        <dbReference type="EMBL" id="EAU37229.1"/>
    </source>
</evidence>
<gene>
    <name evidence="2" type="ORF">ATEG_02267</name>
</gene>
<dbReference type="AlphaFoldDB" id="Q0CVL7"/>
<dbReference type="EMBL" id="CH476596">
    <property type="protein sequence ID" value="EAU37229.1"/>
    <property type="molecule type" value="Genomic_DNA"/>
</dbReference>
<proteinExistence type="predicted"/>
<feature type="region of interest" description="Disordered" evidence="1">
    <location>
        <begin position="1"/>
        <end position="70"/>
    </location>
</feature>
<accession>Q0CVL7</accession>
<evidence type="ECO:0000313" key="3">
    <source>
        <dbReference type="Proteomes" id="UP000007963"/>
    </source>
</evidence>
<organism evidence="2 3">
    <name type="scientific">Aspergillus terreus (strain NIH 2624 / FGSC A1156)</name>
    <dbReference type="NCBI Taxonomy" id="341663"/>
    <lineage>
        <taxon>Eukaryota</taxon>
        <taxon>Fungi</taxon>
        <taxon>Dikarya</taxon>
        <taxon>Ascomycota</taxon>
        <taxon>Pezizomycotina</taxon>
        <taxon>Eurotiomycetes</taxon>
        <taxon>Eurotiomycetidae</taxon>
        <taxon>Eurotiales</taxon>
        <taxon>Aspergillaceae</taxon>
        <taxon>Aspergillus</taxon>
        <taxon>Aspergillus subgen. Circumdati</taxon>
    </lineage>
</organism>
<reference evidence="3" key="1">
    <citation type="submission" date="2005-09" db="EMBL/GenBank/DDBJ databases">
        <title>Annotation of the Aspergillus terreus NIH2624 genome.</title>
        <authorList>
            <person name="Birren B.W."/>
            <person name="Lander E.S."/>
            <person name="Galagan J.E."/>
            <person name="Nusbaum C."/>
            <person name="Devon K."/>
            <person name="Henn M."/>
            <person name="Ma L.-J."/>
            <person name="Jaffe D.B."/>
            <person name="Butler J."/>
            <person name="Alvarez P."/>
            <person name="Gnerre S."/>
            <person name="Grabherr M."/>
            <person name="Kleber M."/>
            <person name="Mauceli E.W."/>
            <person name="Brockman W."/>
            <person name="Rounsley S."/>
            <person name="Young S.K."/>
            <person name="LaButti K."/>
            <person name="Pushparaj V."/>
            <person name="DeCaprio D."/>
            <person name="Crawford M."/>
            <person name="Koehrsen M."/>
            <person name="Engels R."/>
            <person name="Montgomery P."/>
            <person name="Pearson M."/>
            <person name="Howarth C."/>
            <person name="Larson L."/>
            <person name="Luoma S."/>
            <person name="White J."/>
            <person name="Alvarado L."/>
            <person name="Kodira C.D."/>
            <person name="Zeng Q."/>
            <person name="Oleary S."/>
            <person name="Yandava C."/>
            <person name="Denning D.W."/>
            <person name="Nierman W.C."/>
            <person name="Milne T."/>
            <person name="Madden K."/>
        </authorList>
    </citation>
    <scope>NUCLEOTIDE SEQUENCE [LARGE SCALE GENOMIC DNA]</scope>
    <source>
        <strain evidence="3">NIH 2624 / FGSC A1156</strain>
    </source>
</reference>
<dbReference type="Proteomes" id="UP000007963">
    <property type="component" value="Unassembled WGS sequence"/>
</dbReference>
<dbReference type="Pfam" id="PF12511">
    <property type="entry name" value="DUF3716"/>
    <property type="match status" value="1"/>
</dbReference>
<dbReference type="HOGENOM" id="CLU_1354361_0_0_1"/>
<dbReference type="InterPro" id="IPR022190">
    <property type="entry name" value="DUF3716"/>
</dbReference>
<evidence type="ECO:0000256" key="1">
    <source>
        <dbReference type="SAM" id="MobiDB-lite"/>
    </source>
</evidence>